<name>A0ABR6BQ34_9PSEU</name>
<proteinExistence type="predicted"/>
<comment type="caution">
    <text evidence="2">The sequence shown here is derived from an EMBL/GenBank/DDBJ whole genome shotgun (WGS) entry which is preliminary data.</text>
</comment>
<keyword evidence="1" id="KW-0732">Signal</keyword>
<evidence type="ECO:0000313" key="3">
    <source>
        <dbReference type="Proteomes" id="UP000517916"/>
    </source>
</evidence>
<evidence type="ECO:0000256" key="1">
    <source>
        <dbReference type="SAM" id="SignalP"/>
    </source>
</evidence>
<protein>
    <recommendedName>
        <fullName evidence="4">Secreted protein</fullName>
    </recommendedName>
</protein>
<sequence length="109" mass="11399">MADWRARALVVFAVLLCGALVWAGPTPCPHSGGTASGARVLAVAQLAVATPGCAPRAERAEFRVDPPAPAAQVASLVRHEVRRQPELPPPPVRPPVHVAQPALISVLRI</sequence>
<organism evidence="2 3">
    <name type="scientific">Kutzneria viridogrisea</name>
    <dbReference type="NCBI Taxonomy" id="47990"/>
    <lineage>
        <taxon>Bacteria</taxon>
        <taxon>Bacillati</taxon>
        <taxon>Actinomycetota</taxon>
        <taxon>Actinomycetes</taxon>
        <taxon>Pseudonocardiales</taxon>
        <taxon>Pseudonocardiaceae</taxon>
        <taxon>Kutzneria</taxon>
    </lineage>
</organism>
<feature type="chain" id="PRO_5046343478" description="Secreted protein" evidence="1">
    <location>
        <begin position="24"/>
        <end position="109"/>
    </location>
</feature>
<keyword evidence="3" id="KW-1185">Reference proteome</keyword>
<dbReference type="EMBL" id="JACJID010000005">
    <property type="protein sequence ID" value="MBA8929009.1"/>
    <property type="molecule type" value="Genomic_DNA"/>
</dbReference>
<gene>
    <name evidence="2" type="ORF">BC739_006227</name>
</gene>
<evidence type="ECO:0000313" key="2">
    <source>
        <dbReference type="EMBL" id="MBA8929009.1"/>
    </source>
</evidence>
<accession>A0ABR6BQ34</accession>
<evidence type="ECO:0008006" key="4">
    <source>
        <dbReference type="Google" id="ProtNLM"/>
    </source>
</evidence>
<reference evidence="2 3" key="1">
    <citation type="submission" date="2020-08" db="EMBL/GenBank/DDBJ databases">
        <title>Genomic Encyclopedia of Archaeal and Bacterial Type Strains, Phase II (KMG-II): from individual species to whole genera.</title>
        <authorList>
            <person name="Goeker M."/>
        </authorList>
    </citation>
    <scope>NUCLEOTIDE SEQUENCE [LARGE SCALE GENOMIC DNA]</scope>
    <source>
        <strain evidence="2 3">DSM 43850</strain>
    </source>
</reference>
<feature type="signal peptide" evidence="1">
    <location>
        <begin position="1"/>
        <end position="23"/>
    </location>
</feature>
<dbReference type="RefSeq" id="WP_148309315.1">
    <property type="nucleotide sequence ID" value="NZ_BAAABQ010000022.1"/>
</dbReference>
<dbReference type="Proteomes" id="UP000517916">
    <property type="component" value="Unassembled WGS sequence"/>
</dbReference>